<gene>
    <name evidence="1" type="ORF">UW53_C0004G0062</name>
</gene>
<proteinExistence type="predicted"/>
<evidence type="ECO:0000313" key="2">
    <source>
        <dbReference type="Proteomes" id="UP000034087"/>
    </source>
</evidence>
<comment type="caution">
    <text evidence="1">The sequence shown here is derived from an EMBL/GenBank/DDBJ whole genome shotgun (WGS) entry which is preliminary data.</text>
</comment>
<name>A0A0G1ILN3_9BACT</name>
<dbReference type="AlphaFoldDB" id="A0A0G1ILN3"/>
<organism evidence="1 2">
    <name type="scientific">Candidatus Giovannonibacteria bacterium GW2011_GWA1_44_25</name>
    <dbReference type="NCBI Taxonomy" id="1618645"/>
    <lineage>
        <taxon>Bacteria</taxon>
        <taxon>Candidatus Giovannoniibacteriota</taxon>
    </lineage>
</organism>
<evidence type="ECO:0000313" key="1">
    <source>
        <dbReference type="EMBL" id="KKT60050.1"/>
    </source>
</evidence>
<accession>A0A0G1ILN3</accession>
<dbReference type="Proteomes" id="UP000034087">
    <property type="component" value="Unassembled WGS sequence"/>
</dbReference>
<protein>
    <submittedName>
        <fullName evidence="1">Uncharacterized protein</fullName>
    </submittedName>
</protein>
<dbReference type="EMBL" id="LCIR01000004">
    <property type="protein sequence ID" value="KKT60050.1"/>
    <property type="molecule type" value="Genomic_DNA"/>
</dbReference>
<sequence>MSQNDIKIFIDFFHGACLKIRKEKPVFQRGKDGKLVKNALRTFSRTQLEMLAVWFLAKKHKLAPAIGTMFSKKLLEELEKKIKSPSFWKELDEIFEKHYPRQISLIELKNSNDTAKRK</sequence>
<reference evidence="1 2" key="1">
    <citation type="journal article" date="2015" name="Nature">
        <title>rRNA introns, odd ribosomes, and small enigmatic genomes across a large radiation of phyla.</title>
        <authorList>
            <person name="Brown C.T."/>
            <person name="Hug L.A."/>
            <person name="Thomas B.C."/>
            <person name="Sharon I."/>
            <person name="Castelle C.J."/>
            <person name="Singh A."/>
            <person name="Wilkins M.J."/>
            <person name="Williams K.H."/>
            <person name="Banfield J.F."/>
        </authorList>
    </citation>
    <scope>NUCLEOTIDE SEQUENCE [LARGE SCALE GENOMIC DNA]</scope>
</reference>